<sequence length="143" mass="16132">MSTSLTVIPAGTFRYLAPKCFISYTFTEKCDVYILEKLKKQDVDGGGSECEKHLQGSYKNLASQVYNPIHEGKGDEILDPFLMGKIAPRSWKMFMDIAERCLLFEQNERPAMGEVEIELEYALALQEEADAIHPTGDYSLLSI</sequence>
<dbReference type="Proteomes" id="UP000828941">
    <property type="component" value="Chromosome 3"/>
</dbReference>
<evidence type="ECO:0000313" key="2">
    <source>
        <dbReference type="Proteomes" id="UP000828941"/>
    </source>
</evidence>
<evidence type="ECO:0000313" key="1">
    <source>
        <dbReference type="EMBL" id="KAI4352411.1"/>
    </source>
</evidence>
<name>A0ACB9PXW1_BAUVA</name>
<accession>A0ACB9PXW1</accession>
<organism evidence="1 2">
    <name type="scientific">Bauhinia variegata</name>
    <name type="common">Purple orchid tree</name>
    <name type="synonym">Phanera variegata</name>
    <dbReference type="NCBI Taxonomy" id="167791"/>
    <lineage>
        <taxon>Eukaryota</taxon>
        <taxon>Viridiplantae</taxon>
        <taxon>Streptophyta</taxon>
        <taxon>Embryophyta</taxon>
        <taxon>Tracheophyta</taxon>
        <taxon>Spermatophyta</taxon>
        <taxon>Magnoliopsida</taxon>
        <taxon>eudicotyledons</taxon>
        <taxon>Gunneridae</taxon>
        <taxon>Pentapetalae</taxon>
        <taxon>rosids</taxon>
        <taxon>fabids</taxon>
        <taxon>Fabales</taxon>
        <taxon>Fabaceae</taxon>
        <taxon>Cercidoideae</taxon>
        <taxon>Cercideae</taxon>
        <taxon>Bauhiniinae</taxon>
        <taxon>Bauhinia</taxon>
    </lineage>
</organism>
<proteinExistence type="predicted"/>
<dbReference type="EMBL" id="CM039428">
    <property type="protein sequence ID" value="KAI4352411.1"/>
    <property type="molecule type" value="Genomic_DNA"/>
</dbReference>
<keyword evidence="2" id="KW-1185">Reference proteome</keyword>
<reference evidence="1 2" key="1">
    <citation type="journal article" date="2022" name="DNA Res.">
        <title>Chromosomal-level genome assembly of the orchid tree Bauhinia variegata (Leguminosae; Cercidoideae) supports the allotetraploid origin hypothesis of Bauhinia.</title>
        <authorList>
            <person name="Zhong Y."/>
            <person name="Chen Y."/>
            <person name="Zheng D."/>
            <person name="Pang J."/>
            <person name="Liu Y."/>
            <person name="Luo S."/>
            <person name="Meng S."/>
            <person name="Qian L."/>
            <person name="Wei D."/>
            <person name="Dai S."/>
            <person name="Zhou R."/>
        </authorList>
    </citation>
    <scope>NUCLEOTIDE SEQUENCE [LARGE SCALE GENOMIC DNA]</scope>
    <source>
        <strain evidence="1">BV-YZ2020</strain>
    </source>
</reference>
<comment type="caution">
    <text evidence="1">The sequence shown here is derived from an EMBL/GenBank/DDBJ whole genome shotgun (WGS) entry which is preliminary data.</text>
</comment>
<protein>
    <submittedName>
        <fullName evidence="1">Uncharacterized protein</fullName>
    </submittedName>
</protein>
<gene>
    <name evidence="1" type="ORF">L6164_006667</name>
</gene>